<protein>
    <submittedName>
        <fullName evidence="1">Uncharacterized protein</fullName>
    </submittedName>
</protein>
<evidence type="ECO:0000313" key="1">
    <source>
        <dbReference type="EMBL" id="STU69036.1"/>
    </source>
</evidence>
<accession>A0A377ZFK9</accession>
<dbReference type="AlphaFoldDB" id="A0A377ZFK9"/>
<keyword evidence="2" id="KW-1185">Reference proteome</keyword>
<dbReference type="Proteomes" id="UP000255382">
    <property type="component" value="Unassembled WGS sequence"/>
</dbReference>
<sequence>MPTAIDTGHKGQIAVEAVMASGCPGLNHMAYRGGADVNERLAGRGLRVDKIGPNRAFCEIKNHGCFHKLSPVGNYV</sequence>
<name>A0A377ZFK9_KLEPO</name>
<organism evidence="1 2">
    <name type="scientific">Klebsiella pneumoniae subsp. ozaenae</name>
    <dbReference type="NCBI Taxonomy" id="574"/>
    <lineage>
        <taxon>Bacteria</taxon>
        <taxon>Pseudomonadati</taxon>
        <taxon>Pseudomonadota</taxon>
        <taxon>Gammaproteobacteria</taxon>
        <taxon>Enterobacterales</taxon>
        <taxon>Enterobacteriaceae</taxon>
        <taxon>Klebsiella/Raoultella group</taxon>
        <taxon>Klebsiella</taxon>
        <taxon>Klebsiella pneumoniae complex</taxon>
    </lineage>
</organism>
<evidence type="ECO:0000313" key="2">
    <source>
        <dbReference type="Proteomes" id="UP000255382"/>
    </source>
</evidence>
<reference evidence="1 2" key="1">
    <citation type="submission" date="2018-06" db="EMBL/GenBank/DDBJ databases">
        <authorList>
            <consortium name="Pathogen Informatics"/>
            <person name="Doyle S."/>
        </authorList>
    </citation>
    <scope>NUCLEOTIDE SEQUENCE [LARGE SCALE GENOMIC DNA]</scope>
    <source>
        <strain evidence="1 2">NCTC5050</strain>
    </source>
</reference>
<dbReference type="EMBL" id="UGLZ01000004">
    <property type="protein sequence ID" value="STU69036.1"/>
    <property type="molecule type" value="Genomic_DNA"/>
</dbReference>
<proteinExistence type="predicted"/>
<gene>
    <name evidence="1" type="ORF">NCTC5050_02021</name>
</gene>